<evidence type="ECO:0000256" key="1">
    <source>
        <dbReference type="SAM" id="MobiDB-lite"/>
    </source>
</evidence>
<proteinExistence type="predicted"/>
<reference evidence="3" key="1">
    <citation type="journal article" date="2010" name="Science">
        <title>Signatures of adaptation to obligate biotrophy in the Hyaloperonospora arabidopsidis genome.</title>
        <authorList>
            <person name="Baxter L."/>
            <person name="Tripathy S."/>
            <person name="Ishaque N."/>
            <person name="Boot N."/>
            <person name="Cabral A."/>
            <person name="Kemen E."/>
            <person name="Thines M."/>
            <person name="Ah-Fong A."/>
            <person name="Anderson R."/>
            <person name="Badejoko W."/>
            <person name="Bittner-Eddy P."/>
            <person name="Boore J.L."/>
            <person name="Chibucos M.C."/>
            <person name="Coates M."/>
            <person name="Dehal P."/>
            <person name="Delehaunty K."/>
            <person name="Dong S."/>
            <person name="Downton P."/>
            <person name="Dumas B."/>
            <person name="Fabro G."/>
            <person name="Fronick C."/>
            <person name="Fuerstenberg S.I."/>
            <person name="Fulton L."/>
            <person name="Gaulin E."/>
            <person name="Govers F."/>
            <person name="Hughes L."/>
            <person name="Humphray S."/>
            <person name="Jiang R.H."/>
            <person name="Judelson H."/>
            <person name="Kamoun S."/>
            <person name="Kyung K."/>
            <person name="Meijer H."/>
            <person name="Minx P."/>
            <person name="Morris P."/>
            <person name="Nelson J."/>
            <person name="Phuntumart V."/>
            <person name="Qutob D."/>
            <person name="Rehmany A."/>
            <person name="Rougon-Cardoso A."/>
            <person name="Ryden P."/>
            <person name="Torto-Alalibo T."/>
            <person name="Studholme D."/>
            <person name="Wang Y."/>
            <person name="Win J."/>
            <person name="Wood J."/>
            <person name="Clifton S.W."/>
            <person name="Rogers J."/>
            <person name="Van den Ackerveken G."/>
            <person name="Jones J.D."/>
            <person name="McDowell J.M."/>
            <person name="Beynon J."/>
            <person name="Tyler B.M."/>
        </authorList>
    </citation>
    <scope>NUCLEOTIDE SEQUENCE [LARGE SCALE GENOMIC DNA]</scope>
    <source>
        <strain evidence="3">Emoy2</strain>
    </source>
</reference>
<feature type="compositionally biased region" description="Polar residues" evidence="1">
    <location>
        <begin position="75"/>
        <end position="84"/>
    </location>
</feature>
<keyword evidence="3" id="KW-1185">Reference proteome</keyword>
<name>M4BL74_HYAAE</name>
<evidence type="ECO:0008006" key="4">
    <source>
        <dbReference type="Google" id="ProtNLM"/>
    </source>
</evidence>
<dbReference type="OMA" id="TQHIRNV"/>
<dbReference type="InParanoid" id="M4BL74"/>
<dbReference type="VEuPathDB" id="FungiDB:HpaG807159"/>
<evidence type="ECO:0000313" key="2">
    <source>
        <dbReference type="EnsemblProtists" id="HpaP807159"/>
    </source>
</evidence>
<organism evidence="2 3">
    <name type="scientific">Hyaloperonospora arabidopsidis (strain Emoy2)</name>
    <name type="common">Downy mildew agent</name>
    <name type="synonym">Peronospora arabidopsidis</name>
    <dbReference type="NCBI Taxonomy" id="559515"/>
    <lineage>
        <taxon>Eukaryota</taxon>
        <taxon>Sar</taxon>
        <taxon>Stramenopiles</taxon>
        <taxon>Oomycota</taxon>
        <taxon>Peronosporomycetes</taxon>
        <taxon>Peronosporales</taxon>
        <taxon>Peronosporaceae</taxon>
        <taxon>Hyaloperonospora</taxon>
    </lineage>
</organism>
<protein>
    <recommendedName>
        <fullName evidence="4">RxLR effector candidate protein</fullName>
    </recommendedName>
</protein>
<dbReference type="HOGENOM" id="CLU_2532312_0_0_1"/>
<dbReference type="AlphaFoldDB" id="M4BL74"/>
<feature type="compositionally biased region" description="Basic and acidic residues" evidence="1">
    <location>
        <begin position="44"/>
        <end position="74"/>
    </location>
</feature>
<reference evidence="2" key="2">
    <citation type="submission" date="2015-06" db="UniProtKB">
        <authorList>
            <consortium name="EnsemblProtists"/>
        </authorList>
    </citation>
    <scope>IDENTIFICATION</scope>
    <source>
        <strain evidence="2">Emoy2</strain>
    </source>
</reference>
<dbReference type="Proteomes" id="UP000011713">
    <property type="component" value="Unassembled WGS sequence"/>
</dbReference>
<feature type="region of interest" description="Disordered" evidence="1">
    <location>
        <begin position="42"/>
        <end position="84"/>
    </location>
</feature>
<accession>M4BL74</accession>
<dbReference type="STRING" id="559515.M4BL74"/>
<evidence type="ECO:0000313" key="3">
    <source>
        <dbReference type="Proteomes" id="UP000011713"/>
    </source>
</evidence>
<sequence length="84" mass="9533">MIIGIDDETKGFKVYLTKEKIVITTQHIRNVDTINSVQSAQLQKRIEHEDPMLRRAGMDRDETPKMKDSAESKKNGSTADENSV</sequence>
<dbReference type="EnsemblProtists" id="HpaT807159">
    <property type="protein sequence ID" value="HpaP807159"/>
    <property type="gene ID" value="HpaG807159"/>
</dbReference>
<dbReference type="EMBL" id="JH598368">
    <property type="status" value="NOT_ANNOTATED_CDS"/>
    <property type="molecule type" value="Genomic_DNA"/>
</dbReference>